<name>X7ZZ59_MYCXE</name>
<organism evidence="2">
    <name type="scientific">Mycobacterium xenopi 4042</name>
    <dbReference type="NCBI Taxonomy" id="1299334"/>
    <lineage>
        <taxon>Bacteria</taxon>
        <taxon>Bacillati</taxon>
        <taxon>Actinomycetota</taxon>
        <taxon>Actinomycetes</taxon>
        <taxon>Mycobacteriales</taxon>
        <taxon>Mycobacteriaceae</taxon>
        <taxon>Mycobacterium</taxon>
    </lineage>
</organism>
<dbReference type="AlphaFoldDB" id="X7ZZ59"/>
<keyword evidence="2" id="KW-0808">Transferase</keyword>
<accession>X7ZZ59</accession>
<evidence type="ECO:0000256" key="1">
    <source>
        <dbReference type="SAM" id="MobiDB-lite"/>
    </source>
</evidence>
<feature type="region of interest" description="Disordered" evidence="1">
    <location>
        <begin position="104"/>
        <end position="127"/>
    </location>
</feature>
<comment type="caution">
    <text evidence="2">The sequence shown here is derived from an EMBL/GenBank/DDBJ whole genome shotgun (WGS) entry which is preliminary data.</text>
</comment>
<proteinExistence type="predicted"/>
<keyword evidence="2" id="KW-0548">Nucleotidyltransferase</keyword>
<dbReference type="EMBL" id="JAOB01000068">
    <property type="protein sequence ID" value="EUA23925.1"/>
    <property type="molecule type" value="Genomic_DNA"/>
</dbReference>
<gene>
    <name evidence="2" type="ORF">I553_3413</name>
</gene>
<dbReference type="PATRIC" id="fig|1299334.3.peg.6848"/>
<reference evidence="2" key="1">
    <citation type="submission" date="2014-01" db="EMBL/GenBank/DDBJ databases">
        <authorList>
            <person name="Brown-Elliot B."/>
            <person name="Wallace R."/>
            <person name="Lenaerts A."/>
            <person name="Ordway D."/>
            <person name="DeGroote M.A."/>
            <person name="Parker T."/>
            <person name="Sizemore C."/>
            <person name="Tallon L.J."/>
            <person name="Sadzewicz L.K."/>
            <person name="Sengamalay N."/>
            <person name="Fraser C.M."/>
            <person name="Hine E."/>
            <person name="Shefchek K.A."/>
            <person name="Das S.P."/>
            <person name="Tettelin H."/>
        </authorList>
    </citation>
    <scope>NUCLEOTIDE SEQUENCE [LARGE SCALE GENOMIC DNA]</scope>
    <source>
        <strain evidence="2">4042</strain>
    </source>
</reference>
<protein>
    <submittedName>
        <fullName evidence="2">DNA polymerase III epsilon subunit domain protein</fullName>
        <ecNumber evidence="2">2.7.7.7</ecNumber>
    </submittedName>
</protein>
<evidence type="ECO:0000313" key="2">
    <source>
        <dbReference type="EMBL" id="EUA23925.1"/>
    </source>
</evidence>
<sequence length="127" mass="12836">MPVVEAIRAGAQAIVPTAAPLGGALVEETALIARWLAAPACASCAATAPTTRRLGLAAAVAGPWAAWAAAARSARAAAEQAVNDWQSNGLTEPHPPREKLFGRAAVDRRGGAGQPVLPRRQPFGAAG</sequence>
<dbReference type="GO" id="GO:0003887">
    <property type="term" value="F:DNA-directed DNA polymerase activity"/>
    <property type="evidence" value="ECO:0007669"/>
    <property type="project" value="UniProtKB-EC"/>
</dbReference>
<dbReference type="EC" id="2.7.7.7" evidence="2"/>